<feature type="region of interest" description="Disordered" evidence="1">
    <location>
        <begin position="55"/>
        <end position="117"/>
    </location>
</feature>
<accession>A0A1V4JXL4</accession>
<evidence type="ECO:0000256" key="1">
    <source>
        <dbReference type="SAM" id="MobiDB-lite"/>
    </source>
</evidence>
<sequence length="117" mass="11834">MTQALPDCRATAADWRQELSVRQGRGCCASSTGAVPAQNGGNRWGRVLSASALARRGGNAAAAAAPLAGPGPPPPGGTAHGPAPPLTEADMKEVNHGRSQDFALPVSTIANNQGTRR</sequence>
<dbReference type="EMBL" id="LSYS01005497">
    <property type="protein sequence ID" value="OPJ76881.1"/>
    <property type="molecule type" value="Genomic_DNA"/>
</dbReference>
<evidence type="ECO:0000313" key="2">
    <source>
        <dbReference type="EMBL" id="OPJ76881.1"/>
    </source>
</evidence>
<evidence type="ECO:0000313" key="3">
    <source>
        <dbReference type="Proteomes" id="UP000190648"/>
    </source>
</evidence>
<reference evidence="2 3" key="1">
    <citation type="submission" date="2016-02" db="EMBL/GenBank/DDBJ databases">
        <title>Band-tailed pigeon sequencing and assembly.</title>
        <authorList>
            <person name="Soares A.E."/>
            <person name="Novak B.J."/>
            <person name="Rice E.S."/>
            <person name="O'Connell B."/>
            <person name="Chang D."/>
            <person name="Weber S."/>
            <person name="Shapiro B."/>
        </authorList>
    </citation>
    <scope>NUCLEOTIDE SEQUENCE [LARGE SCALE GENOMIC DNA]</scope>
    <source>
        <strain evidence="2">BTP2013</strain>
        <tissue evidence="2">Blood</tissue>
    </source>
</reference>
<feature type="compositionally biased region" description="Basic and acidic residues" evidence="1">
    <location>
        <begin position="89"/>
        <end position="99"/>
    </location>
</feature>
<organism evidence="2 3">
    <name type="scientific">Patagioenas fasciata monilis</name>
    <dbReference type="NCBI Taxonomy" id="372326"/>
    <lineage>
        <taxon>Eukaryota</taxon>
        <taxon>Metazoa</taxon>
        <taxon>Chordata</taxon>
        <taxon>Craniata</taxon>
        <taxon>Vertebrata</taxon>
        <taxon>Euteleostomi</taxon>
        <taxon>Archelosauria</taxon>
        <taxon>Archosauria</taxon>
        <taxon>Dinosauria</taxon>
        <taxon>Saurischia</taxon>
        <taxon>Theropoda</taxon>
        <taxon>Coelurosauria</taxon>
        <taxon>Aves</taxon>
        <taxon>Neognathae</taxon>
        <taxon>Neoaves</taxon>
        <taxon>Columbimorphae</taxon>
        <taxon>Columbiformes</taxon>
        <taxon>Columbidae</taxon>
        <taxon>Patagioenas</taxon>
    </lineage>
</organism>
<gene>
    <name evidence="2" type="ORF">AV530_007334</name>
</gene>
<keyword evidence="3" id="KW-1185">Reference proteome</keyword>
<dbReference type="Proteomes" id="UP000190648">
    <property type="component" value="Unassembled WGS sequence"/>
</dbReference>
<feature type="compositionally biased region" description="Low complexity" evidence="1">
    <location>
        <begin position="55"/>
        <end position="68"/>
    </location>
</feature>
<comment type="caution">
    <text evidence="2">The sequence shown here is derived from an EMBL/GenBank/DDBJ whole genome shotgun (WGS) entry which is preliminary data.</text>
</comment>
<feature type="compositionally biased region" description="Polar residues" evidence="1">
    <location>
        <begin position="108"/>
        <end position="117"/>
    </location>
</feature>
<proteinExistence type="predicted"/>
<dbReference type="AlphaFoldDB" id="A0A1V4JXL4"/>
<name>A0A1V4JXL4_PATFA</name>
<protein>
    <submittedName>
        <fullName evidence="2">Uncharacterized protein</fullName>
    </submittedName>
</protein>